<dbReference type="InterPro" id="IPR039421">
    <property type="entry name" value="Type_1_exporter"/>
</dbReference>
<keyword evidence="4 10" id="KW-0067">ATP-binding</keyword>
<evidence type="ECO:0000259" key="8">
    <source>
        <dbReference type="PROSITE" id="PS50893"/>
    </source>
</evidence>
<feature type="transmembrane region" description="Helical" evidence="7">
    <location>
        <begin position="159"/>
        <end position="179"/>
    </location>
</feature>
<accession>A0A840PKS5</accession>
<organism evidence="10 11">
    <name type="scientific">Thermocatellispora tengchongensis</name>
    <dbReference type="NCBI Taxonomy" id="1073253"/>
    <lineage>
        <taxon>Bacteria</taxon>
        <taxon>Bacillati</taxon>
        <taxon>Actinomycetota</taxon>
        <taxon>Actinomycetes</taxon>
        <taxon>Streptosporangiales</taxon>
        <taxon>Streptosporangiaceae</taxon>
        <taxon>Thermocatellispora</taxon>
    </lineage>
</organism>
<protein>
    <submittedName>
        <fullName evidence="10">ATP-binding cassette subfamily C protein CydCD</fullName>
    </submittedName>
</protein>
<evidence type="ECO:0000313" key="10">
    <source>
        <dbReference type="EMBL" id="MBB5138391.1"/>
    </source>
</evidence>
<dbReference type="GO" id="GO:0005886">
    <property type="term" value="C:plasma membrane"/>
    <property type="evidence" value="ECO:0007669"/>
    <property type="project" value="UniProtKB-SubCell"/>
</dbReference>
<feature type="transmembrane region" description="Helical" evidence="7">
    <location>
        <begin position="129"/>
        <end position="153"/>
    </location>
</feature>
<evidence type="ECO:0000256" key="6">
    <source>
        <dbReference type="ARBA" id="ARBA00023136"/>
    </source>
</evidence>
<dbReference type="SUPFAM" id="SSF52540">
    <property type="entry name" value="P-loop containing nucleoside triphosphate hydrolases"/>
    <property type="match status" value="1"/>
</dbReference>
<keyword evidence="11" id="KW-1185">Reference proteome</keyword>
<keyword evidence="3" id="KW-0547">Nucleotide-binding</keyword>
<proteinExistence type="predicted"/>
<feature type="transmembrane region" description="Helical" evidence="7">
    <location>
        <begin position="278"/>
        <end position="299"/>
    </location>
</feature>
<feature type="domain" description="ABC transporter" evidence="8">
    <location>
        <begin position="342"/>
        <end position="572"/>
    </location>
</feature>
<keyword evidence="2 7" id="KW-0812">Transmembrane</keyword>
<dbReference type="RefSeq" id="WP_185055266.1">
    <property type="nucleotide sequence ID" value="NZ_BAABIX010000019.1"/>
</dbReference>
<dbReference type="CDD" id="cd03228">
    <property type="entry name" value="ABCC_MRP_Like"/>
    <property type="match status" value="1"/>
</dbReference>
<dbReference type="GO" id="GO:0005524">
    <property type="term" value="F:ATP binding"/>
    <property type="evidence" value="ECO:0007669"/>
    <property type="project" value="UniProtKB-KW"/>
</dbReference>
<dbReference type="PROSITE" id="PS50929">
    <property type="entry name" value="ABC_TM1F"/>
    <property type="match status" value="1"/>
</dbReference>
<evidence type="ECO:0000259" key="9">
    <source>
        <dbReference type="PROSITE" id="PS50929"/>
    </source>
</evidence>
<dbReference type="InterPro" id="IPR017871">
    <property type="entry name" value="ABC_transporter-like_CS"/>
</dbReference>
<name>A0A840PKS5_9ACTN</name>
<dbReference type="InterPro" id="IPR036640">
    <property type="entry name" value="ABC1_TM_sf"/>
</dbReference>
<evidence type="ECO:0000256" key="1">
    <source>
        <dbReference type="ARBA" id="ARBA00004651"/>
    </source>
</evidence>
<reference evidence="10 11" key="1">
    <citation type="submission" date="2020-08" db="EMBL/GenBank/DDBJ databases">
        <title>Genomic Encyclopedia of Type Strains, Phase IV (KMG-IV): sequencing the most valuable type-strain genomes for metagenomic binning, comparative biology and taxonomic classification.</title>
        <authorList>
            <person name="Goeker M."/>
        </authorList>
    </citation>
    <scope>NUCLEOTIDE SEQUENCE [LARGE SCALE GENOMIC DNA]</scope>
    <source>
        <strain evidence="10 11">DSM 45615</strain>
    </source>
</reference>
<dbReference type="Gene3D" id="1.20.1560.10">
    <property type="entry name" value="ABC transporter type 1, transmembrane domain"/>
    <property type="match status" value="1"/>
</dbReference>
<evidence type="ECO:0000313" key="11">
    <source>
        <dbReference type="Proteomes" id="UP000578449"/>
    </source>
</evidence>
<evidence type="ECO:0000256" key="7">
    <source>
        <dbReference type="SAM" id="Phobius"/>
    </source>
</evidence>
<dbReference type="EMBL" id="JACHGN010000023">
    <property type="protein sequence ID" value="MBB5138391.1"/>
    <property type="molecule type" value="Genomic_DNA"/>
</dbReference>
<gene>
    <name evidence="10" type="ORF">HNP84_008145</name>
</gene>
<evidence type="ECO:0000256" key="3">
    <source>
        <dbReference type="ARBA" id="ARBA00022741"/>
    </source>
</evidence>
<comment type="caution">
    <text evidence="10">The sequence shown here is derived from an EMBL/GenBank/DDBJ whole genome shotgun (WGS) entry which is preliminary data.</text>
</comment>
<dbReference type="SMART" id="SM00382">
    <property type="entry name" value="AAA"/>
    <property type="match status" value="1"/>
</dbReference>
<dbReference type="PROSITE" id="PS50893">
    <property type="entry name" value="ABC_TRANSPORTER_2"/>
    <property type="match status" value="1"/>
</dbReference>
<dbReference type="Proteomes" id="UP000578449">
    <property type="component" value="Unassembled WGS sequence"/>
</dbReference>
<evidence type="ECO:0000256" key="2">
    <source>
        <dbReference type="ARBA" id="ARBA00022692"/>
    </source>
</evidence>
<dbReference type="Pfam" id="PF00005">
    <property type="entry name" value="ABC_tran"/>
    <property type="match status" value="1"/>
</dbReference>
<dbReference type="PROSITE" id="PS00211">
    <property type="entry name" value="ABC_TRANSPORTER_1"/>
    <property type="match status" value="1"/>
</dbReference>
<dbReference type="GO" id="GO:0015421">
    <property type="term" value="F:ABC-type oligopeptide transporter activity"/>
    <property type="evidence" value="ECO:0007669"/>
    <property type="project" value="TreeGrafter"/>
</dbReference>
<feature type="transmembrane region" description="Helical" evidence="7">
    <location>
        <begin position="56"/>
        <end position="73"/>
    </location>
</feature>
<feature type="transmembrane region" description="Helical" evidence="7">
    <location>
        <begin position="247"/>
        <end position="266"/>
    </location>
</feature>
<dbReference type="InterPro" id="IPR003439">
    <property type="entry name" value="ABC_transporter-like_ATP-bd"/>
</dbReference>
<keyword evidence="6 7" id="KW-0472">Membrane</keyword>
<dbReference type="PANTHER" id="PTHR43394">
    <property type="entry name" value="ATP-DEPENDENT PERMEASE MDL1, MITOCHONDRIAL"/>
    <property type="match status" value="1"/>
</dbReference>
<sequence>MIRRLAAFARPFAAPLALSTALRVVQLALGIGVLAVAVHAVALADRAGGGESPPGVAGALGLIALLALGKGAARYGEQYLGHWVAFSVLARLRTVFFDALARQAPGVLYQHRSGDLTARATADINRVEVFYAHTIAPAIAAAVVSLGAAGYLSAAAHPALAAILLAGAAVSGLAVPRLWRRRLQRTARQRQHTRGQIAAHITDTIGGLRELTQLRAVGHWQRHLGELDADAAARTRSLASRTAARRAANTAVFATTVCAVALAGAYLWQDGRLDRQAWWISVAIAVAMAPALTAVEAFAGEFGTTLAAAQRLFAVIDASPAPARPVQARPAVTARRPAGAAVRLRGVRFAYPGPAGEAAPVLGHIDLDLPAGSTTAVLGATGSGKSSLGYLLAGCLSPTAGAITLDDVDLRDIPDEELRRRVALADQRPFFFSGTIADNLRLARPGADEAELWHVIDAVELGDTVRALPDRLHTRLTERGANLSGGQSQRLSLAQALLRRPSLLICDEVTSQLDAATEARLLGRLHRELAGCTTVWITHRSATVHAADRVVVLEGGRITEPRPPNGSPHPGL</sequence>
<comment type="subcellular location">
    <subcellularLocation>
        <location evidence="1">Cell membrane</location>
        <topology evidence="1">Multi-pass membrane protein</topology>
    </subcellularLocation>
</comment>
<keyword evidence="5 7" id="KW-1133">Transmembrane helix</keyword>
<dbReference type="Gene3D" id="3.40.50.300">
    <property type="entry name" value="P-loop containing nucleotide triphosphate hydrolases"/>
    <property type="match status" value="1"/>
</dbReference>
<evidence type="ECO:0000256" key="5">
    <source>
        <dbReference type="ARBA" id="ARBA00022989"/>
    </source>
</evidence>
<dbReference type="InterPro" id="IPR027417">
    <property type="entry name" value="P-loop_NTPase"/>
</dbReference>
<dbReference type="InterPro" id="IPR003593">
    <property type="entry name" value="AAA+_ATPase"/>
</dbReference>
<dbReference type="Pfam" id="PF00664">
    <property type="entry name" value="ABC_membrane"/>
    <property type="match status" value="1"/>
</dbReference>
<dbReference type="SUPFAM" id="SSF90123">
    <property type="entry name" value="ABC transporter transmembrane region"/>
    <property type="match status" value="1"/>
</dbReference>
<dbReference type="AlphaFoldDB" id="A0A840PKS5"/>
<feature type="domain" description="ABC transmembrane type-1" evidence="9">
    <location>
        <begin position="43"/>
        <end position="311"/>
    </location>
</feature>
<dbReference type="InterPro" id="IPR011527">
    <property type="entry name" value="ABC1_TM_dom"/>
</dbReference>
<evidence type="ECO:0000256" key="4">
    <source>
        <dbReference type="ARBA" id="ARBA00022840"/>
    </source>
</evidence>
<dbReference type="GO" id="GO:0016887">
    <property type="term" value="F:ATP hydrolysis activity"/>
    <property type="evidence" value="ECO:0007669"/>
    <property type="project" value="InterPro"/>
</dbReference>
<dbReference type="PANTHER" id="PTHR43394:SF1">
    <property type="entry name" value="ATP-BINDING CASSETTE SUB-FAMILY B MEMBER 10, MITOCHONDRIAL"/>
    <property type="match status" value="1"/>
</dbReference>